<dbReference type="AlphaFoldDB" id="A0A7S4N0K3"/>
<proteinExistence type="predicted"/>
<name>A0A7S4N0K3_GUITH</name>
<dbReference type="EMBL" id="HBKN01005242">
    <property type="protein sequence ID" value="CAE2258026.1"/>
    <property type="molecule type" value="Transcribed_RNA"/>
</dbReference>
<accession>A0A7S4N0K3</accession>
<evidence type="ECO:0000313" key="2">
    <source>
        <dbReference type="EMBL" id="CAE2258026.1"/>
    </source>
</evidence>
<sequence length="745" mass="85073">MSTSHAPMQPDQAENPPCRFHPHGDGLVDSQNRSTGEDAEWNRQLQLDMLKRENEELGSKLETLVQKLRNHSDINLDQNLETSTHSAYLDEELCVMPVAKKRKVPQVKEVLLVFEGDLEDCDKSSICAKLLHLKRLLHRRLESRLAPSPDAMNSLMHVLFSVHKMSPPTPNERIRVQVSSKVTEAAKEQLMKEIICLLSFTQGLTINKDAVTFVELQEEGEEFHRSCCRQVDSKPAKVQVVITSFNHGLEGEVRIEDATLTELCEVESISWQKFFGKYVNLGWVNKDVYRLDSNERTIICSREKRYGDICLYYPAHLEPFFMDKALRQTLEPGNLLHSLLADHIDAIHFEEWRAGSILVPVKMASWIAESLWELARTDDPWLCFLRHGPHRLIGFQLDEWRCALGAGAGGLQSGERMASLYFEQERQQELIRRKISALERLFSCKQFVSHIEAYTLRLSSQAEDLCGGISLKDQDTRTLDALSSHLKRLSLECESCIDRAMDAIQAVGDASVQGGERVMHEQLTRILRARTAKQNVDRLKDQVHSSLHQRLHSQQVNVERSTETKLTFAMVKELEDGLQANRVQQERLVNLWLGQHELMRSELQRLLIMANSAASAEIGLVALQARFQDYIAFLAEHEAVEDTMLFPMVKSLFPQSARDVDRILDPERHKSVDDVNAGVGKLLQQLHDRYSAGDFEQLSNHEMQGVVDALERLNDYMVGHIRYEEEATMPWLEHVGTTRRPPIAV</sequence>
<organism evidence="2">
    <name type="scientific">Guillardia theta</name>
    <name type="common">Cryptophyte</name>
    <name type="synonym">Cryptomonas phi</name>
    <dbReference type="NCBI Taxonomy" id="55529"/>
    <lineage>
        <taxon>Eukaryota</taxon>
        <taxon>Cryptophyceae</taxon>
        <taxon>Pyrenomonadales</taxon>
        <taxon>Geminigeraceae</taxon>
        <taxon>Guillardia</taxon>
    </lineage>
</organism>
<feature type="region of interest" description="Disordered" evidence="1">
    <location>
        <begin position="1"/>
        <end position="40"/>
    </location>
</feature>
<evidence type="ECO:0000256" key="1">
    <source>
        <dbReference type="SAM" id="MobiDB-lite"/>
    </source>
</evidence>
<reference evidence="2" key="1">
    <citation type="submission" date="2021-01" db="EMBL/GenBank/DDBJ databases">
        <authorList>
            <person name="Corre E."/>
            <person name="Pelletier E."/>
            <person name="Niang G."/>
            <person name="Scheremetjew M."/>
            <person name="Finn R."/>
            <person name="Kale V."/>
            <person name="Holt S."/>
            <person name="Cochrane G."/>
            <person name="Meng A."/>
            <person name="Brown T."/>
            <person name="Cohen L."/>
        </authorList>
    </citation>
    <scope>NUCLEOTIDE SEQUENCE</scope>
    <source>
        <strain evidence="2">CCMP 2712</strain>
    </source>
</reference>
<gene>
    <name evidence="2" type="ORF">GTHE00462_LOCUS4317</name>
</gene>
<dbReference type="Gene3D" id="1.20.120.520">
    <property type="entry name" value="nmb1532 protein domain like"/>
    <property type="match status" value="1"/>
</dbReference>
<evidence type="ECO:0008006" key="3">
    <source>
        <dbReference type="Google" id="ProtNLM"/>
    </source>
</evidence>
<protein>
    <recommendedName>
        <fullName evidence="3">Hemerythrin-like domain-containing protein</fullName>
    </recommendedName>
</protein>